<keyword evidence="11" id="KW-1185">Reference proteome</keyword>
<evidence type="ECO:0000256" key="1">
    <source>
        <dbReference type="ARBA" id="ARBA00004236"/>
    </source>
</evidence>
<evidence type="ECO:0000256" key="8">
    <source>
        <dbReference type="SAM" id="Phobius"/>
    </source>
</evidence>
<keyword evidence="6 8" id="KW-0472">Membrane</keyword>
<gene>
    <name evidence="10" type="ORF">DFR76_108340</name>
</gene>
<dbReference type="InterPro" id="IPR021368">
    <property type="entry name" value="T7SS_EccE"/>
</dbReference>
<organism evidence="10 11">
    <name type="scientific">Nocardia pseudobrasiliensis</name>
    <dbReference type="NCBI Taxonomy" id="45979"/>
    <lineage>
        <taxon>Bacteria</taxon>
        <taxon>Bacillati</taxon>
        <taxon>Actinomycetota</taxon>
        <taxon>Actinomycetes</taxon>
        <taxon>Mycobacteriales</taxon>
        <taxon>Nocardiaceae</taxon>
        <taxon>Nocardia</taxon>
    </lineage>
</organism>
<proteinExistence type="inferred from homology"/>
<evidence type="ECO:0000256" key="2">
    <source>
        <dbReference type="ARBA" id="ARBA00007759"/>
    </source>
</evidence>
<keyword evidence="3" id="KW-1003">Cell membrane</keyword>
<sequence length="599" mass="63413">MVEEAIVYTGPRPESTIPEGATPARAPRSHAALRDEDFWLFRDFPLAVVVPVLLLAALATWVATVFDLPLWAIAAIGVAVVLLGLSPVRRKTPRSLAGMVAAGLTFRLYRMRHDPSAEPAQPFDVPLPEGGSYGVRWDGDHVVTMLRIEPPPDTMTFLRPGTLGTEQMLPLAEIAGSLTQFDITLSSIDIISTGARTASNGPVGWLYDRILGPLPAIARRTVWLVLRLDPLANAEAVDNRGGSGGGALRTAIIATRRVANRLAARDITTAVLTAGEINAAVRQMSRGVALDKLTETPTSLQYEGIHLTSYAIGKELIGSRGFSELWAAPSLSTTITLRLRPIEPRPGDRDAPASIALTAVVRIDTVHEPDNPPVEGLRRLPGQQLRALMDTLPIGTPTRVPGEENRGPLDALAEMTVPTAGCGQLIGADNTGRAIAVPLIGEGTRHLEVIGALDLAQQVVLRAIALGAHTVVHTARPEAWNTMVAGVNAPHALSLAPRSAGASHHPPMPPAQPGAPYPQTTVVVFDGIAPAALPGGATILYVHDPHVPAVPFHADVTLRQDPATPNLITVSTPAASATVHMVTTPEEMQYIGESLVASR</sequence>
<dbReference type="EMBL" id="QQBC01000008">
    <property type="protein sequence ID" value="RDI64507.1"/>
    <property type="molecule type" value="Genomic_DNA"/>
</dbReference>
<dbReference type="NCBIfam" id="TIGR03923">
    <property type="entry name" value="T7SS_EccE"/>
    <property type="match status" value="1"/>
</dbReference>
<protein>
    <submittedName>
        <fullName evidence="10">Type VII secretion protein EccE</fullName>
    </submittedName>
</protein>
<feature type="domain" description="Type VII secretion system protein EccE" evidence="9">
    <location>
        <begin position="216"/>
        <end position="312"/>
    </location>
</feature>
<evidence type="ECO:0000256" key="3">
    <source>
        <dbReference type="ARBA" id="ARBA00022475"/>
    </source>
</evidence>
<dbReference type="Pfam" id="PF11203">
    <property type="entry name" value="EccE"/>
    <property type="match status" value="1"/>
</dbReference>
<evidence type="ECO:0000256" key="5">
    <source>
        <dbReference type="ARBA" id="ARBA00022989"/>
    </source>
</evidence>
<evidence type="ECO:0000256" key="7">
    <source>
        <dbReference type="SAM" id="MobiDB-lite"/>
    </source>
</evidence>
<comment type="caution">
    <text evidence="10">The sequence shown here is derived from an EMBL/GenBank/DDBJ whole genome shotgun (WGS) entry which is preliminary data.</text>
</comment>
<feature type="transmembrane region" description="Helical" evidence="8">
    <location>
        <begin position="44"/>
        <end position="62"/>
    </location>
</feature>
<evidence type="ECO:0000256" key="6">
    <source>
        <dbReference type="ARBA" id="ARBA00023136"/>
    </source>
</evidence>
<dbReference type="RefSeq" id="WP_245998288.1">
    <property type="nucleotide sequence ID" value="NZ_QQBC01000008.1"/>
</dbReference>
<accession>A0A370I198</accession>
<dbReference type="STRING" id="1210086.GCA_001613105_06809"/>
<dbReference type="AlphaFoldDB" id="A0A370I198"/>
<keyword evidence="5 8" id="KW-1133">Transmembrane helix</keyword>
<evidence type="ECO:0000313" key="10">
    <source>
        <dbReference type="EMBL" id="RDI64507.1"/>
    </source>
</evidence>
<comment type="subcellular location">
    <subcellularLocation>
        <location evidence="1">Cell membrane</location>
    </subcellularLocation>
</comment>
<evidence type="ECO:0000259" key="9">
    <source>
        <dbReference type="Pfam" id="PF11203"/>
    </source>
</evidence>
<evidence type="ECO:0000256" key="4">
    <source>
        <dbReference type="ARBA" id="ARBA00022692"/>
    </source>
</evidence>
<dbReference type="Proteomes" id="UP000254869">
    <property type="component" value="Unassembled WGS sequence"/>
</dbReference>
<feature type="transmembrane region" description="Helical" evidence="8">
    <location>
        <begin position="68"/>
        <end position="85"/>
    </location>
</feature>
<comment type="similarity">
    <text evidence="2">Belongs to the EccE family.</text>
</comment>
<keyword evidence="4 8" id="KW-0812">Transmembrane</keyword>
<name>A0A370I198_9NOCA</name>
<dbReference type="InterPro" id="IPR050051">
    <property type="entry name" value="EccE_dom"/>
</dbReference>
<feature type="region of interest" description="Disordered" evidence="7">
    <location>
        <begin position="1"/>
        <end position="26"/>
    </location>
</feature>
<reference evidence="10 11" key="1">
    <citation type="submission" date="2018-07" db="EMBL/GenBank/DDBJ databases">
        <title>Genomic Encyclopedia of Type Strains, Phase IV (KMG-IV): sequencing the most valuable type-strain genomes for metagenomic binning, comparative biology and taxonomic classification.</title>
        <authorList>
            <person name="Goeker M."/>
        </authorList>
    </citation>
    <scope>NUCLEOTIDE SEQUENCE [LARGE SCALE GENOMIC DNA]</scope>
    <source>
        <strain evidence="10 11">DSM 44290</strain>
    </source>
</reference>
<evidence type="ECO:0000313" key="11">
    <source>
        <dbReference type="Proteomes" id="UP000254869"/>
    </source>
</evidence>
<dbReference type="GO" id="GO:0005886">
    <property type="term" value="C:plasma membrane"/>
    <property type="evidence" value="ECO:0007669"/>
    <property type="project" value="UniProtKB-SubCell"/>
</dbReference>